<dbReference type="Proteomes" id="UP000230759">
    <property type="component" value="Unassembled WGS sequence"/>
</dbReference>
<dbReference type="GO" id="GO:0006432">
    <property type="term" value="P:phenylalanyl-tRNA aminoacylation"/>
    <property type="evidence" value="ECO:0007669"/>
    <property type="project" value="UniProtKB-UniRule"/>
</dbReference>
<evidence type="ECO:0000256" key="10">
    <source>
        <dbReference type="ARBA" id="ARBA00022917"/>
    </source>
</evidence>
<comment type="cofactor">
    <cofactor evidence="13">
        <name>Mg(2+)</name>
        <dbReference type="ChEBI" id="CHEBI:18420"/>
    </cofactor>
    <text evidence="13">Binds 2 magnesium ions per tetramer.</text>
</comment>
<dbReference type="PANTHER" id="PTHR11538">
    <property type="entry name" value="PHENYLALANYL-TRNA SYNTHETASE"/>
    <property type="match status" value="1"/>
</dbReference>
<reference evidence="15 16" key="1">
    <citation type="submission" date="2017-09" db="EMBL/GenBank/DDBJ databases">
        <title>Depth-based differentiation of microbial function through sediment-hosted aquifers and enrichment of novel symbionts in the deep terrestrial subsurface.</title>
        <authorList>
            <person name="Probst A.J."/>
            <person name="Ladd B."/>
            <person name="Jarett J.K."/>
            <person name="Geller-Mcgrath D.E."/>
            <person name="Sieber C.M."/>
            <person name="Emerson J.B."/>
            <person name="Anantharaman K."/>
            <person name="Thomas B.C."/>
            <person name="Malmstrom R."/>
            <person name="Stieglmeier M."/>
            <person name="Klingl A."/>
            <person name="Woyke T."/>
            <person name="Ryan C.M."/>
            <person name="Banfield J.F."/>
        </authorList>
    </citation>
    <scope>NUCLEOTIDE SEQUENCE [LARGE SCALE GENOMIC DNA]</scope>
    <source>
        <strain evidence="15">CG22_combo_CG10-13_8_21_14_all_45_10</strain>
    </source>
</reference>
<dbReference type="PANTHER" id="PTHR11538:SF41">
    <property type="entry name" value="PHENYLALANINE--TRNA LIGASE, MITOCHONDRIAL"/>
    <property type="match status" value="1"/>
</dbReference>
<dbReference type="Pfam" id="PF02912">
    <property type="entry name" value="Phe_tRNA-synt_N"/>
    <property type="match status" value="1"/>
</dbReference>
<evidence type="ECO:0000256" key="5">
    <source>
        <dbReference type="ARBA" id="ARBA00022598"/>
    </source>
</evidence>
<dbReference type="CDD" id="cd00496">
    <property type="entry name" value="PheRS_alpha_core"/>
    <property type="match status" value="1"/>
</dbReference>
<organism evidence="15 16">
    <name type="scientific">Candidatus Woesebacteria bacterium CG22_combo_CG10-13_8_21_14_all_45_10</name>
    <dbReference type="NCBI Taxonomy" id="1975060"/>
    <lineage>
        <taxon>Bacteria</taxon>
        <taxon>Candidatus Woeseibacteriota</taxon>
    </lineage>
</organism>
<evidence type="ECO:0000313" key="15">
    <source>
        <dbReference type="EMBL" id="PIP57122.1"/>
    </source>
</evidence>
<dbReference type="GO" id="GO:0004826">
    <property type="term" value="F:phenylalanine-tRNA ligase activity"/>
    <property type="evidence" value="ECO:0007669"/>
    <property type="project" value="UniProtKB-UniRule"/>
</dbReference>
<dbReference type="EC" id="6.1.1.20" evidence="13"/>
<sequence>MQEEIISLKNEALAQIMAAGNPTELEVIRVAYLGRSGRLTSTIKKIKGLSPEDKKQAGVLINDTKNVIESEIANKKNSFKATPRKWFDPTIPGIKPKIGHLHLITQAISNISQTFEKIGFVRVRYPEVEWDWLAFEALNMPKGHPARDEWETFFVDAPDHPKYGQIVLTPHTSSGQVREMLRVKAPPIRMINIAKCYRRQSDVAHVPMFHQFEGLVIDKGISIANLKGTLDYFARNYFGTNRKTRLRPYHFQFTEPSFEVDVSCDICAGRGCRLCKEGWLELGGAGMVHPTVLKNGGINPKIYSGFAFGWGVERVLMMKSGLKIPDVRLLYSSDLNFLQQF</sequence>
<evidence type="ECO:0000256" key="7">
    <source>
        <dbReference type="ARBA" id="ARBA00022741"/>
    </source>
</evidence>
<dbReference type="GO" id="GO:0000049">
    <property type="term" value="F:tRNA binding"/>
    <property type="evidence" value="ECO:0007669"/>
    <property type="project" value="InterPro"/>
</dbReference>
<evidence type="ECO:0000259" key="14">
    <source>
        <dbReference type="PROSITE" id="PS50862"/>
    </source>
</evidence>
<evidence type="ECO:0000256" key="1">
    <source>
        <dbReference type="ARBA" id="ARBA00004496"/>
    </source>
</evidence>
<dbReference type="GO" id="GO:0005524">
    <property type="term" value="F:ATP binding"/>
    <property type="evidence" value="ECO:0007669"/>
    <property type="project" value="UniProtKB-UniRule"/>
</dbReference>
<keyword evidence="8 13" id="KW-0067">ATP-binding</keyword>
<dbReference type="InterPro" id="IPR006195">
    <property type="entry name" value="aa-tRNA-synth_II"/>
</dbReference>
<feature type="binding site" evidence="13">
    <location>
        <position position="255"/>
    </location>
    <ligand>
        <name>Mg(2+)</name>
        <dbReference type="ChEBI" id="CHEBI:18420"/>
        <note>shared with beta subunit</note>
    </ligand>
</feature>
<comment type="similarity">
    <text evidence="2 13">Belongs to the class-II aminoacyl-tRNA synthetase family. Phe-tRNA synthetase alpha subunit type 1 subfamily.</text>
</comment>
<evidence type="ECO:0000256" key="4">
    <source>
        <dbReference type="ARBA" id="ARBA00022490"/>
    </source>
</evidence>
<dbReference type="Gene3D" id="3.30.930.10">
    <property type="entry name" value="Bira Bifunctional Protein, Domain 2"/>
    <property type="match status" value="1"/>
</dbReference>
<dbReference type="GO" id="GO:0000287">
    <property type="term" value="F:magnesium ion binding"/>
    <property type="evidence" value="ECO:0007669"/>
    <property type="project" value="UniProtKB-UniRule"/>
</dbReference>
<dbReference type="InterPro" id="IPR010978">
    <property type="entry name" value="tRNA-bd_arm"/>
</dbReference>
<evidence type="ECO:0000256" key="11">
    <source>
        <dbReference type="ARBA" id="ARBA00023146"/>
    </source>
</evidence>
<dbReference type="Pfam" id="PF01409">
    <property type="entry name" value="tRNA-synt_2d"/>
    <property type="match status" value="1"/>
</dbReference>
<keyword evidence="5 13" id="KW-0436">Ligase</keyword>
<evidence type="ECO:0000256" key="9">
    <source>
        <dbReference type="ARBA" id="ARBA00022842"/>
    </source>
</evidence>
<gene>
    <name evidence="13" type="primary">pheS</name>
    <name evidence="15" type="ORF">COX04_01200</name>
</gene>
<keyword evidence="4 13" id="KW-0963">Cytoplasm</keyword>
<dbReference type="GO" id="GO:0005737">
    <property type="term" value="C:cytoplasm"/>
    <property type="evidence" value="ECO:0007669"/>
    <property type="project" value="UniProtKB-SubCell"/>
</dbReference>
<evidence type="ECO:0000256" key="3">
    <source>
        <dbReference type="ARBA" id="ARBA00011209"/>
    </source>
</evidence>
<dbReference type="AlphaFoldDB" id="A0A2H0BHH0"/>
<dbReference type="InterPro" id="IPR004529">
    <property type="entry name" value="Phe-tRNA-synth_IIc_asu"/>
</dbReference>
<dbReference type="SUPFAM" id="SSF46589">
    <property type="entry name" value="tRNA-binding arm"/>
    <property type="match status" value="1"/>
</dbReference>
<comment type="subunit">
    <text evidence="3 13">Tetramer of two alpha and two beta subunits.</text>
</comment>
<comment type="catalytic activity">
    <reaction evidence="12 13">
        <text>tRNA(Phe) + L-phenylalanine + ATP = L-phenylalanyl-tRNA(Phe) + AMP + diphosphate + H(+)</text>
        <dbReference type="Rhea" id="RHEA:19413"/>
        <dbReference type="Rhea" id="RHEA-COMP:9668"/>
        <dbReference type="Rhea" id="RHEA-COMP:9699"/>
        <dbReference type="ChEBI" id="CHEBI:15378"/>
        <dbReference type="ChEBI" id="CHEBI:30616"/>
        <dbReference type="ChEBI" id="CHEBI:33019"/>
        <dbReference type="ChEBI" id="CHEBI:58095"/>
        <dbReference type="ChEBI" id="CHEBI:78442"/>
        <dbReference type="ChEBI" id="CHEBI:78531"/>
        <dbReference type="ChEBI" id="CHEBI:456215"/>
        <dbReference type="EC" id="6.1.1.20"/>
    </reaction>
</comment>
<keyword evidence="11 13" id="KW-0030">Aminoacyl-tRNA synthetase</keyword>
<dbReference type="PROSITE" id="PS50862">
    <property type="entry name" value="AA_TRNA_LIGASE_II"/>
    <property type="match status" value="1"/>
</dbReference>
<dbReference type="HAMAP" id="MF_00281">
    <property type="entry name" value="Phe_tRNA_synth_alpha1"/>
    <property type="match status" value="1"/>
</dbReference>
<comment type="caution">
    <text evidence="15">The sequence shown here is derived from an EMBL/GenBank/DDBJ whole genome shotgun (WGS) entry which is preliminary data.</text>
</comment>
<evidence type="ECO:0000256" key="8">
    <source>
        <dbReference type="ARBA" id="ARBA00022840"/>
    </source>
</evidence>
<dbReference type="SUPFAM" id="SSF55681">
    <property type="entry name" value="Class II aaRS and biotin synthetases"/>
    <property type="match status" value="1"/>
</dbReference>
<name>A0A2H0BHH0_9BACT</name>
<accession>A0A2H0BHH0</accession>
<dbReference type="InterPro" id="IPR045864">
    <property type="entry name" value="aa-tRNA-synth_II/BPL/LPL"/>
</dbReference>
<evidence type="ECO:0000256" key="6">
    <source>
        <dbReference type="ARBA" id="ARBA00022723"/>
    </source>
</evidence>
<keyword evidence="7 13" id="KW-0547">Nucleotide-binding</keyword>
<keyword evidence="9 13" id="KW-0460">Magnesium</keyword>
<protein>
    <recommendedName>
        <fullName evidence="13">Phenylalanine--tRNA ligase alpha subunit</fullName>
        <ecNumber evidence="13">6.1.1.20</ecNumber>
    </recommendedName>
    <alternativeName>
        <fullName evidence="13">Phenylalanyl-tRNA synthetase alpha subunit</fullName>
        <shortName evidence="13">PheRS</shortName>
    </alternativeName>
</protein>
<proteinExistence type="inferred from homology"/>
<dbReference type="EMBL" id="PCSV01000031">
    <property type="protein sequence ID" value="PIP57122.1"/>
    <property type="molecule type" value="Genomic_DNA"/>
</dbReference>
<dbReference type="InterPro" id="IPR002319">
    <property type="entry name" value="Phenylalanyl-tRNA_Synthase"/>
</dbReference>
<dbReference type="NCBIfam" id="TIGR00468">
    <property type="entry name" value="pheS"/>
    <property type="match status" value="1"/>
</dbReference>
<evidence type="ECO:0000256" key="2">
    <source>
        <dbReference type="ARBA" id="ARBA00010207"/>
    </source>
</evidence>
<evidence type="ECO:0000256" key="13">
    <source>
        <dbReference type="HAMAP-Rule" id="MF_00281"/>
    </source>
</evidence>
<keyword evidence="6 13" id="KW-0479">Metal-binding</keyword>
<evidence type="ECO:0000313" key="16">
    <source>
        <dbReference type="Proteomes" id="UP000230759"/>
    </source>
</evidence>
<feature type="domain" description="Aminoacyl-transfer RNA synthetases class-II family profile" evidence="14">
    <location>
        <begin position="111"/>
        <end position="318"/>
    </location>
</feature>
<dbReference type="InterPro" id="IPR022911">
    <property type="entry name" value="Phe_tRNA_ligase_alpha1_bac"/>
</dbReference>
<keyword evidence="10 13" id="KW-0648">Protein biosynthesis</keyword>
<evidence type="ECO:0000256" key="12">
    <source>
        <dbReference type="ARBA" id="ARBA00049255"/>
    </source>
</evidence>
<comment type="subcellular location">
    <subcellularLocation>
        <location evidence="1 13">Cytoplasm</location>
    </subcellularLocation>
</comment>
<dbReference type="InterPro" id="IPR004188">
    <property type="entry name" value="Phe-tRNA_ligase_II_N"/>
</dbReference>